<dbReference type="AlphaFoldDB" id="A0A9K3INA2"/>
<keyword evidence="3" id="KW-1185">Reference proteome</keyword>
<dbReference type="Proteomes" id="UP000215914">
    <property type="component" value="Unassembled WGS sequence"/>
</dbReference>
<reference evidence="2" key="2">
    <citation type="submission" date="2020-06" db="EMBL/GenBank/DDBJ databases">
        <title>Helianthus annuus Genome sequencing and assembly Release 2.</title>
        <authorList>
            <person name="Gouzy J."/>
            <person name="Langlade N."/>
            <person name="Munos S."/>
        </authorList>
    </citation>
    <scope>NUCLEOTIDE SEQUENCE</scope>
    <source>
        <tissue evidence="2">Leaves</tissue>
    </source>
</reference>
<sequence>MANLPVAYAESSNAANIHRFLRFTDLPNRERYQKLKNLEVFSISGIDWYQMEMFDPSGLLARLLPPNTPWRRFFDILEPSYDELVYEFLSTFYFKYDKSLTDESIHFRLCGQSYNMSLTEFAVHLGIYTDEEVKQPIFTEASTSYSPEEMKEYWLSHSSKEWCNNNNSMKFIDPRYQYMHRVLANTITGRKNNQHRVSATDLFHLHSIFEQVPCNIAHELATYLLNQQTNPLRSLMGGSYITKIAKSLGVLSNQIIQGLSPPKASGIVNFNSVRLTPVHNYILNQPFQSEEAQVILESTSIQNLQQSLLQLPQPSFYRFDLQPQLPPVQEHITTNLSQPNILQNISPLVFEEDSTMQQTLFDENMILQEQLASESSLQSPLPQQFFQSLLNEVEQQLPPINITESCTVPQLNLPSDSIGVEVARLNDQIRNLSKQIKRLTERNKWLEDMLKQIANSMQLTLPPSPPYDSESEFDSLYNVSLFKS</sequence>
<accession>A0A9K3INA2</accession>
<evidence type="ECO:0000313" key="2">
    <source>
        <dbReference type="EMBL" id="KAF5799604.1"/>
    </source>
</evidence>
<evidence type="ECO:0000256" key="1">
    <source>
        <dbReference type="SAM" id="Coils"/>
    </source>
</evidence>
<dbReference type="Gramene" id="mRNA:HanXRQr2_Chr07g0306361">
    <property type="protein sequence ID" value="CDS:HanXRQr2_Chr07g0306361.1"/>
    <property type="gene ID" value="HanXRQr2_Chr07g0306361"/>
</dbReference>
<dbReference type="EMBL" id="MNCJ02000322">
    <property type="protein sequence ID" value="KAF5799604.1"/>
    <property type="molecule type" value="Genomic_DNA"/>
</dbReference>
<feature type="coiled-coil region" evidence="1">
    <location>
        <begin position="422"/>
        <end position="456"/>
    </location>
</feature>
<keyword evidence="1" id="KW-0175">Coiled coil</keyword>
<protein>
    <submittedName>
        <fullName evidence="2">Uncharacterized protein</fullName>
    </submittedName>
</protein>
<proteinExistence type="predicted"/>
<evidence type="ECO:0000313" key="3">
    <source>
        <dbReference type="Proteomes" id="UP000215914"/>
    </source>
</evidence>
<reference evidence="2" key="1">
    <citation type="journal article" date="2017" name="Nature">
        <title>The sunflower genome provides insights into oil metabolism, flowering and Asterid evolution.</title>
        <authorList>
            <person name="Badouin H."/>
            <person name="Gouzy J."/>
            <person name="Grassa C.J."/>
            <person name="Murat F."/>
            <person name="Staton S.E."/>
            <person name="Cottret L."/>
            <person name="Lelandais-Briere C."/>
            <person name="Owens G.L."/>
            <person name="Carrere S."/>
            <person name="Mayjonade B."/>
            <person name="Legrand L."/>
            <person name="Gill N."/>
            <person name="Kane N.C."/>
            <person name="Bowers J.E."/>
            <person name="Hubner S."/>
            <person name="Bellec A."/>
            <person name="Berard A."/>
            <person name="Berges H."/>
            <person name="Blanchet N."/>
            <person name="Boniface M.C."/>
            <person name="Brunel D."/>
            <person name="Catrice O."/>
            <person name="Chaidir N."/>
            <person name="Claudel C."/>
            <person name="Donnadieu C."/>
            <person name="Faraut T."/>
            <person name="Fievet G."/>
            <person name="Helmstetter N."/>
            <person name="King M."/>
            <person name="Knapp S.J."/>
            <person name="Lai Z."/>
            <person name="Le Paslier M.C."/>
            <person name="Lippi Y."/>
            <person name="Lorenzon L."/>
            <person name="Mandel J.R."/>
            <person name="Marage G."/>
            <person name="Marchand G."/>
            <person name="Marquand E."/>
            <person name="Bret-Mestries E."/>
            <person name="Morien E."/>
            <person name="Nambeesan S."/>
            <person name="Nguyen T."/>
            <person name="Pegot-Espagnet P."/>
            <person name="Pouilly N."/>
            <person name="Raftis F."/>
            <person name="Sallet E."/>
            <person name="Schiex T."/>
            <person name="Thomas J."/>
            <person name="Vandecasteele C."/>
            <person name="Vares D."/>
            <person name="Vear F."/>
            <person name="Vautrin S."/>
            <person name="Crespi M."/>
            <person name="Mangin B."/>
            <person name="Burke J.M."/>
            <person name="Salse J."/>
            <person name="Munos S."/>
            <person name="Vincourt P."/>
            <person name="Rieseberg L.H."/>
            <person name="Langlade N.B."/>
        </authorList>
    </citation>
    <scope>NUCLEOTIDE SEQUENCE</scope>
    <source>
        <tissue evidence="2">Leaves</tissue>
    </source>
</reference>
<name>A0A9K3INA2_HELAN</name>
<comment type="caution">
    <text evidence="2">The sequence shown here is derived from an EMBL/GenBank/DDBJ whole genome shotgun (WGS) entry which is preliminary data.</text>
</comment>
<gene>
    <name evidence="2" type="ORF">HanXRQr2_Chr07g0306361</name>
</gene>
<organism evidence="2 3">
    <name type="scientific">Helianthus annuus</name>
    <name type="common">Common sunflower</name>
    <dbReference type="NCBI Taxonomy" id="4232"/>
    <lineage>
        <taxon>Eukaryota</taxon>
        <taxon>Viridiplantae</taxon>
        <taxon>Streptophyta</taxon>
        <taxon>Embryophyta</taxon>
        <taxon>Tracheophyta</taxon>
        <taxon>Spermatophyta</taxon>
        <taxon>Magnoliopsida</taxon>
        <taxon>eudicotyledons</taxon>
        <taxon>Gunneridae</taxon>
        <taxon>Pentapetalae</taxon>
        <taxon>asterids</taxon>
        <taxon>campanulids</taxon>
        <taxon>Asterales</taxon>
        <taxon>Asteraceae</taxon>
        <taxon>Asteroideae</taxon>
        <taxon>Heliantheae alliance</taxon>
        <taxon>Heliantheae</taxon>
        <taxon>Helianthus</taxon>
    </lineage>
</organism>